<proteinExistence type="predicted"/>
<protein>
    <submittedName>
        <fullName evidence="1">Uncharacterized protein</fullName>
    </submittedName>
</protein>
<dbReference type="Proteomes" id="UP001220702">
    <property type="component" value="Unassembled WGS sequence"/>
</dbReference>
<comment type="caution">
    <text evidence="1">The sequence shown here is derived from an EMBL/GenBank/DDBJ whole genome shotgun (WGS) entry which is preliminary data.</text>
</comment>
<dbReference type="AlphaFoldDB" id="A0AAW6HTD7"/>
<evidence type="ECO:0000313" key="1">
    <source>
        <dbReference type="EMBL" id="MDC6407452.1"/>
    </source>
</evidence>
<dbReference type="EMBL" id="JAJKGN010000001">
    <property type="protein sequence ID" value="MDC6407452.1"/>
    <property type="molecule type" value="Genomic_DNA"/>
</dbReference>
<sequence length="54" mass="6130">MPQLPRSRQRSAGCRFTKITDVNGVYIINTIKATHDPWWRFGFQAAAAVTVQSH</sequence>
<accession>A0AAW6HTD7</accession>
<name>A0AAW6HTD7_XYLFS</name>
<reference evidence="1" key="1">
    <citation type="submission" date="2021-11" db="EMBL/GenBank/DDBJ databases">
        <authorList>
            <person name="Denance N."/>
            <person name="Briand M."/>
            <person name="Dupas E."/>
            <person name="Durand K."/>
            <person name="Legendre B."/>
            <person name="Cunty A."/>
            <person name="Donnadieu C."/>
            <person name="Lopez Roques C."/>
            <person name="Cesbron S."/>
            <person name="Jacques M.A."/>
        </authorList>
    </citation>
    <scope>NUCLEOTIDE SEQUENCE</scope>
    <source>
        <strain evidence="1">CFBP8070</strain>
    </source>
</reference>
<gene>
    <name evidence="1" type="ORF">LOK82_01645</name>
</gene>
<organism evidence="1 2">
    <name type="scientific">Xylella fastidiosa subsp. multiplex</name>
    <dbReference type="NCBI Taxonomy" id="644357"/>
    <lineage>
        <taxon>Bacteria</taxon>
        <taxon>Pseudomonadati</taxon>
        <taxon>Pseudomonadota</taxon>
        <taxon>Gammaproteobacteria</taxon>
        <taxon>Lysobacterales</taxon>
        <taxon>Lysobacteraceae</taxon>
        <taxon>Xylella</taxon>
    </lineage>
</organism>
<reference evidence="1" key="2">
    <citation type="journal article" date="2023" name="Commun. Biol.">
        <title>Suspicions of two bridgehead invasions of Xylella fastidiosa subsp. multiplex in France.</title>
        <authorList>
            <person name="Dupas E."/>
            <person name="Durand K."/>
            <person name="Rieux A."/>
            <person name="Briand M."/>
            <person name="Pruvost O."/>
            <person name="Cunty A."/>
            <person name="Denance N."/>
            <person name="Donnadieu C."/>
            <person name="Legendre B."/>
            <person name="Lopez-Roques C."/>
            <person name="Cesbron S."/>
            <person name="Ravigne V."/>
            <person name="Jacques M.A."/>
        </authorList>
    </citation>
    <scope>NUCLEOTIDE SEQUENCE</scope>
    <source>
        <strain evidence="1">CFBP8070</strain>
    </source>
</reference>
<evidence type="ECO:0000313" key="2">
    <source>
        <dbReference type="Proteomes" id="UP001220702"/>
    </source>
</evidence>